<dbReference type="Proteomes" id="UP000799772">
    <property type="component" value="Unassembled WGS sequence"/>
</dbReference>
<protein>
    <recommendedName>
        <fullName evidence="6">Major facilitator superfamily (MFS) profile domain-containing protein</fullName>
    </recommendedName>
</protein>
<dbReference type="InterPro" id="IPR011701">
    <property type="entry name" value="MFS"/>
</dbReference>
<sequence>MAHIRRDFHSTNAPYGTYFDHGFWSSETLQENMLLELPEARKQQDSASTLASDDNDSLSLKKTKPTNIYLSGWRLYAAIAGSMLSVSMISMEATIVGASIVPITTDLQHFDISSWIFSGYLLTFASFLLIFARMSDIFGRKLVLLVCLAVFSLFSLGCGYSQTMIQLIICRAFQGIGGSGVYAVNLTMTPELTAPKHIAWVISLNSGASLLMLILGLVFGGLISTHTTWRWIFWCMAPAGLISIALLYIAIPNSFPNLGTTETPSQMSIHPLGLWSRRSRDFWRKFDIIGSLLLLSTSVMFLFAIEEGSNDKFGWSSAPIITGFSVTGVSVLALIWYERMLSRQHEERRTEREPLLATTLFRARPVVFILLFAFLTGLPFYTLLFTLPERFQIVNFETPVNSAVRLLPFVAFIPFQGTITYLTLRFQIPVLIILFISASLFLVGVAGLTTAPKTFSTGHYVLQAVAGLGIGPCLSIALSYTTNLIRRKNPDALAVAMGLFLQARTLGGAVGSALTAVILKQKVNHYISNAGLDPKAVEILRYTPTLINTFGDEQKNQASKLYSDIFSIDLKMAAGATGLALLALFGCYEKKWARNGRKANAELYDEE</sequence>
<dbReference type="PANTHER" id="PTHR23501">
    <property type="entry name" value="MAJOR FACILITATOR SUPERFAMILY"/>
    <property type="match status" value="1"/>
</dbReference>
<feature type="transmembrane region" description="Helical" evidence="5">
    <location>
        <begin position="431"/>
        <end position="448"/>
    </location>
</feature>
<dbReference type="SUPFAM" id="SSF103473">
    <property type="entry name" value="MFS general substrate transporter"/>
    <property type="match status" value="2"/>
</dbReference>
<feature type="transmembrane region" description="Helical" evidence="5">
    <location>
        <begin position="317"/>
        <end position="337"/>
    </location>
</feature>
<evidence type="ECO:0000259" key="6">
    <source>
        <dbReference type="PROSITE" id="PS50850"/>
    </source>
</evidence>
<feature type="transmembrane region" description="Helical" evidence="5">
    <location>
        <begin position="286"/>
        <end position="305"/>
    </location>
</feature>
<keyword evidence="3 5" id="KW-1133">Transmembrane helix</keyword>
<dbReference type="Gene3D" id="1.20.1720.10">
    <property type="entry name" value="Multidrug resistance protein D"/>
    <property type="match status" value="1"/>
</dbReference>
<evidence type="ECO:0000256" key="4">
    <source>
        <dbReference type="ARBA" id="ARBA00023136"/>
    </source>
</evidence>
<dbReference type="EMBL" id="ML978122">
    <property type="protein sequence ID" value="KAF2103223.1"/>
    <property type="molecule type" value="Genomic_DNA"/>
</dbReference>
<evidence type="ECO:0000313" key="8">
    <source>
        <dbReference type="Proteomes" id="UP000799772"/>
    </source>
</evidence>
<feature type="transmembrane region" description="Helical" evidence="5">
    <location>
        <begin position="198"/>
        <end position="219"/>
    </location>
</feature>
<dbReference type="Gene3D" id="1.20.1250.20">
    <property type="entry name" value="MFS general substrate transporter like domains"/>
    <property type="match status" value="1"/>
</dbReference>
<name>A0A9P4IPW5_9PEZI</name>
<feature type="transmembrane region" description="Helical" evidence="5">
    <location>
        <begin position="570"/>
        <end position="588"/>
    </location>
</feature>
<keyword evidence="4 5" id="KW-0472">Membrane</keyword>
<dbReference type="GO" id="GO:0005886">
    <property type="term" value="C:plasma membrane"/>
    <property type="evidence" value="ECO:0007669"/>
    <property type="project" value="TreeGrafter"/>
</dbReference>
<reference evidence="7" key="1">
    <citation type="journal article" date="2020" name="Stud. Mycol.">
        <title>101 Dothideomycetes genomes: a test case for predicting lifestyles and emergence of pathogens.</title>
        <authorList>
            <person name="Haridas S."/>
            <person name="Albert R."/>
            <person name="Binder M."/>
            <person name="Bloem J."/>
            <person name="Labutti K."/>
            <person name="Salamov A."/>
            <person name="Andreopoulos B."/>
            <person name="Baker S."/>
            <person name="Barry K."/>
            <person name="Bills G."/>
            <person name="Bluhm B."/>
            <person name="Cannon C."/>
            <person name="Castanera R."/>
            <person name="Culley D."/>
            <person name="Daum C."/>
            <person name="Ezra D."/>
            <person name="Gonzalez J."/>
            <person name="Henrissat B."/>
            <person name="Kuo A."/>
            <person name="Liang C."/>
            <person name="Lipzen A."/>
            <person name="Lutzoni F."/>
            <person name="Magnuson J."/>
            <person name="Mondo S."/>
            <person name="Nolan M."/>
            <person name="Ohm R."/>
            <person name="Pangilinan J."/>
            <person name="Park H.-J."/>
            <person name="Ramirez L."/>
            <person name="Alfaro M."/>
            <person name="Sun H."/>
            <person name="Tritt A."/>
            <person name="Yoshinaga Y."/>
            <person name="Zwiers L.-H."/>
            <person name="Turgeon B."/>
            <person name="Goodwin S."/>
            <person name="Spatafora J."/>
            <person name="Crous P."/>
            <person name="Grigoriev I."/>
        </authorList>
    </citation>
    <scope>NUCLEOTIDE SEQUENCE</scope>
    <source>
        <strain evidence="7">CBS 133067</strain>
    </source>
</reference>
<dbReference type="GO" id="GO:0022857">
    <property type="term" value="F:transmembrane transporter activity"/>
    <property type="evidence" value="ECO:0007669"/>
    <property type="project" value="InterPro"/>
</dbReference>
<feature type="transmembrane region" description="Helical" evidence="5">
    <location>
        <begin position="75"/>
        <end position="100"/>
    </location>
</feature>
<keyword evidence="8" id="KW-1185">Reference proteome</keyword>
<feature type="transmembrane region" description="Helical" evidence="5">
    <location>
        <begin position="406"/>
        <end position="424"/>
    </location>
</feature>
<evidence type="ECO:0000256" key="1">
    <source>
        <dbReference type="ARBA" id="ARBA00004141"/>
    </source>
</evidence>
<feature type="transmembrane region" description="Helical" evidence="5">
    <location>
        <begin position="492"/>
        <end position="519"/>
    </location>
</feature>
<feature type="transmembrane region" description="Helical" evidence="5">
    <location>
        <begin position="366"/>
        <end position="386"/>
    </location>
</feature>
<keyword evidence="2 5" id="KW-0812">Transmembrane</keyword>
<evidence type="ECO:0000256" key="5">
    <source>
        <dbReference type="SAM" id="Phobius"/>
    </source>
</evidence>
<dbReference type="InterPro" id="IPR020846">
    <property type="entry name" value="MFS_dom"/>
</dbReference>
<dbReference type="OrthoDB" id="440553at2759"/>
<feature type="transmembrane region" description="Helical" evidence="5">
    <location>
        <begin position="112"/>
        <end position="130"/>
    </location>
</feature>
<feature type="domain" description="Major facilitator superfamily (MFS) profile" evidence="6">
    <location>
        <begin position="78"/>
        <end position="591"/>
    </location>
</feature>
<organism evidence="7 8">
    <name type="scientific">Rhizodiscina lignyota</name>
    <dbReference type="NCBI Taxonomy" id="1504668"/>
    <lineage>
        <taxon>Eukaryota</taxon>
        <taxon>Fungi</taxon>
        <taxon>Dikarya</taxon>
        <taxon>Ascomycota</taxon>
        <taxon>Pezizomycotina</taxon>
        <taxon>Dothideomycetes</taxon>
        <taxon>Pleosporomycetidae</taxon>
        <taxon>Aulographales</taxon>
        <taxon>Rhizodiscinaceae</taxon>
        <taxon>Rhizodiscina</taxon>
    </lineage>
</organism>
<dbReference type="PANTHER" id="PTHR23501:SF43">
    <property type="entry name" value="MULTIDRUG TRANSPORTER, PUTATIVE (AFU_ORTHOLOGUE AFUA_6G03040)-RELATED"/>
    <property type="match status" value="1"/>
</dbReference>
<dbReference type="Pfam" id="PF07690">
    <property type="entry name" value="MFS_1"/>
    <property type="match status" value="2"/>
</dbReference>
<feature type="transmembrane region" description="Helical" evidence="5">
    <location>
        <begin position="142"/>
        <end position="162"/>
    </location>
</feature>
<evidence type="ECO:0000313" key="7">
    <source>
        <dbReference type="EMBL" id="KAF2103223.1"/>
    </source>
</evidence>
<proteinExistence type="predicted"/>
<dbReference type="AlphaFoldDB" id="A0A9P4IPW5"/>
<feature type="transmembrane region" description="Helical" evidence="5">
    <location>
        <begin position="460"/>
        <end position="480"/>
    </location>
</feature>
<evidence type="ECO:0000256" key="2">
    <source>
        <dbReference type="ARBA" id="ARBA00022692"/>
    </source>
</evidence>
<comment type="caution">
    <text evidence="7">The sequence shown here is derived from an EMBL/GenBank/DDBJ whole genome shotgun (WGS) entry which is preliminary data.</text>
</comment>
<feature type="transmembrane region" description="Helical" evidence="5">
    <location>
        <begin position="231"/>
        <end position="251"/>
    </location>
</feature>
<accession>A0A9P4IPW5</accession>
<dbReference type="InterPro" id="IPR036259">
    <property type="entry name" value="MFS_trans_sf"/>
</dbReference>
<feature type="transmembrane region" description="Helical" evidence="5">
    <location>
        <begin position="168"/>
        <end position="186"/>
    </location>
</feature>
<comment type="subcellular location">
    <subcellularLocation>
        <location evidence="1">Membrane</location>
        <topology evidence="1">Multi-pass membrane protein</topology>
    </subcellularLocation>
</comment>
<gene>
    <name evidence="7" type="ORF">NA57DRAFT_72202</name>
</gene>
<evidence type="ECO:0000256" key="3">
    <source>
        <dbReference type="ARBA" id="ARBA00022989"/>
    </source>
</evidence>
<dbReference type="PROSITE" id="PS50850">
    <property type="entry name" value="MFS"/>
    <property type="match status" value="1"/>
</dbReference>